<dbReference type="InterPro" id="IPR003841">
    <property type="entry name" value="Na/Pi_transpt"/>
</dbReference>
<evidence type="ECO:0000256" key="1">
    <source>
        <dbReference type="ARBA" id="ARBA00004651"/>
    </source>
</evidence>
<dbReference type="GO" id="GO:0005436">
    <property type="term" value="F:sodium:phosphate symporter activity"/>
    <property type="evidence" value="ECO:0007669"/>
    <property type="project" value="InterPro"/>
</dbReference>
<reference evidence="8" key="1">
    <citation type="submission" date="2020-04" db="EMBL/GenBank/DDBJ databases">
        <title>Deep metagenomics examines the oral microbiome during advanced dental caries in children, revealing novel taxa and co-occurrences with host molecules.</title>
        <authorList>
            <person name="Baker J.L."/>
            <person name="Morton J.T."/>
            <person name="Dinis M."/>
            <person name="Alvarez R."/>
            <person name="Tran N.C."/>
            <person name="Knight R."/>
            <person name="Edlund A."/>
        </authorList>
    </citation>
    <scope>NUCLEOTIDE SEQUENCE</scope>
    <source>
        <strain evidence="8">JCVI_32_bin.24</strain>
    </source>
</reference>
<evidence type="ECO:0000256" key="6">
    <source>
        <dbReference type="SAM" id="Coils"/>
    </source>
</evidence>
<organism evidence="8 9">
    <name type="scientific">Dechloromonas agitata</name>
    <dbReference type="NCBI Taxonomy" id="73030"/>
    <lineage>
        <taxon>Bacteria</taxon>
        <taxon>Pseudomonadati</taxon>
        <taxon>Pseudomonadota</taxon>
        <taxon>Betaproteobacteria</taxon>
        <taxon>Rhodocyclales</taxon>
        <taxon>Azonexaceae</taxon>
        <taxon>Dechloromonas</taxon>
    </lineage>
</organism>
<dbReference type="EMBL" id="JABZMI010000353">
    <property type="protein sequence ID" value="MBF1166107.1"/>
    <property type="molecule type" value="Genomic_DNA"/>
</dbReference>
<keyword evidence="5 7" id="KW-0472">Membrane</keyword>
<accession>A0A930BWJ0</accession>
<comment type="subcellular location">
    <subcellularLocation>
        <location evidence="1">Cell membrane</location>
        <topology evidence="1">Multi-pass membrane protein</topology>
    </subcellularLocation>
</comment>
<feature type="transmembrane region" description="Helical" evidence="7">
    <location>
        <begin position="136"/>
        <end position="155"/>
    </location>
</feature>
<evidence type="ECO:0000256" key="4">
    <source>
        <dbReference type="ARBA" id="ARBA00022989"/>
    </source>
</evidence>
<evidence type="ECO:0000256" key="2">
    <source>
        <dbReference type="ARBA" id="ARBA00022475"/>
    </source>
</evidence>
<keyword evidence="4 7" id="KW-1133">Transmembrane helix</keyword>
<evidence type="ECO:0000313" key="9">
    <source>
        <dbReference type="Proteomes" id="UP000718593"/>
    </source>
</evidence>
<sequence length="530" mass="55094">MNLLPLLGGLAGGVGLFLLGMGLMTDGLKLAAGPALERILARSTQTRLRGLATGALVTIAVQSSSAVTVAAIGFVNAGLLTLSQALWVLFGANVGTTMTGWLVALVGMKFSIDIFALPLIGLGMLLRLTGEGTRRAALGSALAGFGVLFLGIDLLKDTFSGAAADFRLPHWEGAIGIVAMVLVGILMTVLMQASAASLVIAFSAAQSGLVSIEAAAAVVIGANVGTTVTALLAAIGATSNAKRAAAAHILFNVLTGIVALLLLPWLLGLLGSVRELLGLDSAPAAKLALFHTVFNILGVFLIWPLADWLTGFLLARFRSAEEDQAKPRYLDKTVLAVPALALDALAREVRHLVKLSLATVRAATAESPLPGHGPMHNRQVVARLNASIADFIVQLTRSSMASDSARRLPELLRLARYYEAAAELAAEAAEAVAEAGGPPAGDAPASQFRDCAQALLDRLDPEAPADVDSREAAYRAAQEAYHALKAHWLEAGASGIIPVTGMDAYLRAASALRRALEQLAKAAQRQEDLR</sequence>
<keyword evidence="2" id="KW-1003">Cell membrane</keyword>
<feature type="transmembrane region" description="Helical" evidence="7">
    <location>
        <begin position="249"/>
        <end position="267"/>
    </location>
</feature>
<feature type="transmembrane region" description="Helical" evidence="7">
    <location>
        <begin position="287"/>
        <end position="309"/>
    </location>
</feature>
<dbReference type="PANTHER" id="PTHR10010">
    <property type="entry name" value="SOLUTE CARRIER FAMILY 34 SODIUM PHOSPHATE , MEMBER 2-RELATED"/>
    <property type="match status" value="1"/>
</dbReference>
<dbReference type="Pfam" id="PF02690">
    <property type="entry name" value="Na_Pi_cotrans"/>
    <property type="match status" value="2"/>
</dbReference>
<feature type="transmembrane region" description="Helical" evidence="7">
    <location>
        <begin position="214"/>
        <end position="237"/>
    </location>
</feature>
<dbReference type="AlphaFoldDB" id="A0A930BWJ0"/>
<gene>
    <name evidence="8" type="ORF">HXL68_13835</name>
</gene>
<proteinExistence type="predicted"/>
<dbReference type="Proteomes" id="UP000718593">
    <property type="component" value="Unassembled WGS sequence"/>
</dbReference>
<protein>
    <submittedName>
        <fullName evidence="8">Na/Pi cotransporter family protein</fullName>
    </submittedName>
</protein>
<dbReference type="NCBIfam" id="NF037997">
    <property type="entry name" value="Na_Pi_symport"/>
    <property type="match status" value="1"/>
</dbReference>
<evidence type="ECO:0000256" key="7">
    <source>
        <dbReference type="SAM" id="Phobius"/>
    </source>
</evidence>
<comment type="caution">
    <text evidence="8">The sequence shown here is derived from an EMBL/GenBank/DDBJ whole genome shotgun (WGS) entry which is preliminary data.</text>
</comment>
<keyword evidence="6" id="KW-0175">Coiled coil</keyword>
<dbReference type="PANTHER" id="PTHR10010:SF46">
    <property type="entry name" value="SODIUM-DEPENDENT PHOSPHATE TRANSPORT PROTEIN 2B"/>
    <property type="match status" value="1"/>
</dbReference>
<evidence type="ECO:0000313" key="8">
    <source>
        <dbReference type="EMBL" id="MBF1166107.1"/>
    </source>
</evidence>
<feature type="transmembrane region" description="Helical" evidence="7">
    <location>
        <begin position="6"/>
        <end position="28"/>
    </location>
</feature>
<dbReference type="GO" id="GO:0005886">
    <property type="term" value="C:plasma membrane"/>
    <property type="evidence" value="ECO:0007669"/>
    <property type="project" value="UniProtKB-SubCell"/>
</dbReference>
<dbReference type="GO" id="GO:0044341">
    <property type="term" value="P:sodium-dependent phosphate transport"/>
    <property type="evidence" value="ECO:0007669"/>
    <property type="project" value="InterPro"/>
</dbReference>
<evidence type="ECO:0000256" key="3">
    <source>
        <dbReference type="ARBA" id="ARBA00022692"/>
    </source>
</evidence>
<feature type="transmembrane region" description="Helical" evidence="7">
    <location>
        <begin position="175"/>
        <end position="202"/>
    </location>
</feature>
<evidence type="ECO:0000256" key="5">
    <source>
        <dbReference type="ARBA" id="ARBA00023136"/>
    </source>
</evidence>
<keyword evidence="3 7" id="KW-0812">Transmembrane</keyword>
<feature type="coiled-coil region" evidence="6">
    <location>
        <begin position="502"/>
        <end position="529"/>
    </location>
</feature>
<name>A0A930BWJ0_9RHOO</name>